<dbReference type="Proteomes" id="UP000586305">
    <property type="component" value="Unassembled WGS sequence"/>
</dbReference>
<dbReference type="RefSeq" id="WP_171625062.1">
    <property type="nucleotide sequence ID" value="NZ_JABBPG010000002.1"/>
</dbReference>
<name>A0A849VB30_9GAMM</name>
<reference evidence="1 2" key="1">
    <citation type="submission" date="2020-04" db="EMBL/GenBank/DDBJ databases">
        <title>Pseudoalteromonas caenipelagi sp. nov., isolated from a tidal flat.</title>
        <authorList>
            <person name="Park S."/>
            <person name="Yoon J.-H."/>
        </authorList>
    </citation>
    <scope>NUCLEOTIDE SEQUENCE [LARGE SCALE GENOMIC DNA]</scope>
    <source>
        <strain evidence="1 2">JBTF-M23</strain>
    </source>
</reference>
<dbReference type="PANTHER" id="PTHR35861:SF1">
    <property type="entry name" value="PHAGE TAIL SHEATH PROTEIN"/>
    <property type="match status" value="1"/>
</dbReference>
<sequence length="393" mass="42583">MSLQKGIEIIETISGPIPINEVASAIIAVVGTADMGDLDAIKIVRTADEAEALYGTNGTLGEAFDAIYDHVQTLTVVAIRVAEDGTESTQIANVVAGLKRIEDAYGEYGLFPKIIIAPGFSHKIGVGAEMIAIGNKIGAVSVIDAPETATPEQAVTFKGAFSDYRAIVTYPRVKTLNNAGQVVATWLSARYAALMAQVDKNQTGEPHHTGYWCSPSNYVLKGVVGVERSIQYNPRDNDNALNYLAGQGIVSVLNDGSGFRAWGNRSTAFPSKSDSLTFIPWRRTMDIIEESIQFFTRQFLDKPMFTRPNDLATSMIGQIELSVNDFLRSKVGTALVYGKCELRIEDNPLINLANGKVKYHIQATPPVPIEHVTYEAEVYVPGLEIALNQLLGG</sequence>
<accession>A0A849VB30</accession>
<gene>
    <name evidence="1" type="ORF">HG263_05445</name>
</gene>
<comment type="caution">
    <text evidence="1">The sequence shown here is derived from an EMBL/GenBank/DDBJ whole genome shotgun (WGS) entry which is preliminary data.</text>
</comment>
<evidence type="ECO:0008006" key="3">
    <source>
        <dbReference type="Google" id="ProtNLM"/>
    </source>
</evidence>
<dbReference type="InterPro" id="IPR052042">
    <property type="entry name" value="Tail_sheath_structural"/>
</dbReference>
<dbReference type="EMBL" id="JABBPG010000002">
    <property type="protein sequence ID" value="NOU49980.1"/>
    <property type="molecule type" value="Genomic_DNA"/>
</dbReference>
<proteinExistence type="predicted"/>
<organism evidence="1 2">
    <name type="scientific">Pseudoalteromonas caenipelagi</name>
    <dbReference type="NCBI Taxonomy" id="2726988"/>
    <lineage>
        <taxon>Bacteria</taxon>
        <taxon>Pseudomonadati</taxon>
        <taxon>Pseudomonadota</taxon>
        <taxon>Gammaproteobacteria</taxon>
        <taxon>Alteromonadales</taxon>
        <taxon>Pseudoalteromonadaceae</taxon>
        <taxon>Pseudoalteromonas</taxon>
    </lineage>
</organism>
<keyword evidence="2" id="KW-1185">Reference proteome</keyword>
<evidence type="ECO:0000313" key="2">
    <source>
        <dbReference type="Proteomes" id="UP000586305"/>
    </source>
</evidence>
<dbReference type="PANTHER" id="PTHR35861">
    <property type="match status" value="1"/>
</dbReference>
<dbReference type="AlphaFoldDB" id="A0A849VB30"/>
<evidence type="ECO:0000313" key="1">
    <source>
        <dbReference type="EMBL" id="NOU49980.1"/>
    </source>
</evidence>
<protein>
    <recommendedName>
        <fullName evidence="3">Tail sheath protein subtilisin-like domain-containing protein</fullName>
    </recommendedName>
</protein>